<reference evidence="1 2" key="1">
    <citation type="submission" date="2013-08" db="EMBL/GenBank/DDBJ databases">
        <authorList>
            <person name="Weinstock G."/>
            <person name="Sodergren E."/>
            <person name="Wylie T."/>
            <person name="Fulton L."/>
            <person name="Fulton R."/>
            <person name="Fronick C."/>
            <person name="O'Laughlin M."/>
            <person name="Godfrey J."/>
            <person name="Miner T."/>
            <person name="Herter B."/>
            <person name="Appelbaum E."/>
            <person name="Cordes M."/>
            <person name="Lek S."/>
            <person name="Wollam A."/>
            <person name="Pepin K.H."/>
            <person name="Palsikar V.B."/>
            <person name="Mitreva M."/>
            <person name="Wilson R.K."/>
        </authorList>
    </citation>
    <scope>NUCLEOTIDE SEQUENCE [LARGE SCALE GENOMIC DNA]</scope>
    <source>
        <strain evidence="1 2">ATCC 15930</strain>
    </source>
</reference>
<accession>A0A069QKV1</accession>
<organism evidence="1 2">
    <name type="scientific">Hoylesella loescheii DSM 19665 = JCM 12249 = ATCC 15930</name>
    <dbReference type="NCBI Taxonomy" id="1122985"/>
    <lineage>
        <taxon>Bacteria</taxon>
        <taxon>Pseudomonadati</taxon>
        <taxon>Bacteroidota</taxon>
        <taxon>Bacteroidia</taxon>
        <taxon>Bacteroidales</taxon>
        <taxon>Prevotellaceae</taxon>
        <taxon>Hoylesella</taxon>
    </lineage>
</organism>
<dbReference type="Proteomes" id="UP000027442">
    <property type="component" value="Unassembled WGS sequence"/>
</dbReference>
<protein>
    <submittedName>
        <fullName evidence="1">Uncharacterized protein</fullName>
    </submittedName>
</protein>
<sequence>MPTFHVALVGEMPIHLPVRPCSKDIMSYPELTNEPFRRSHFHPSGNAPTKPRLCIVRLTCVLYMFWTAVPCYLECCSS</sequence>
<comment type="caution">
    <text evidence="1">The sequence shown here is derived from an EMBL/GenBank/DDBJ whole genome shotgun (WGS) entry which is preliminary data.</text>
</comment>
<evidence type="ECO:0000313" key="1">
    <source>
        <dbReference type="EMBL" id="KDR53292.1"/>
    </source>
</evidence>
<proteinExistence type="predicted"/>
<keyword evidence="2" id="KW-1185">Reference proteome</keyword>
<dbReference type="AlphaFoldDB" id="A0A069QKV1"/>
<dbReference type="HOGENOM" id="CLU_2619072_0_0_10"/>
<evidence type="ECO:0000313" key="2">
    <source>
        <dbReference type="Proteomes" id="UP000027442"/>
    </source>
</evidence>
<dbReference type="EMBL" id="JNGW01000022">
    <property type="protein sequence ID" value="KDR53292.1"/>
    <property type="molecule type" value="Genomic_DNA"/>
</dbReference>
<name>A0A069QKV1_HOYLO</name>
<gene>
    <name evidence="1" type="ORF">HMPREF1991_00656</name>
</gene>
<dbReference type="PATRIC" id="fig|1122985.7.peg.683"/>